<evidence type="ECO:0000313" key="6">
    <source>
        <dbReference type="EMBL" id="GIO26418.1"/>
    </source>
</evidence>
<keyword evidence="1" id="KW-0732">Signal</keyword>
<dbReference type="AlphaFoldDB" id="A0A919X988"/>
<evidence type="ECO:0000259" key="5">
    <source>
        <dbReference type="Pfam" id="PF24568"/>
    </source>
</evidence>
<feature type="compositionally biased region" description="Basic and acidic residues" evidence="3">
    <location>
        <begin position="52"/>
        <end position="63"/>
    </location>
</feature>
<dbReference type="PANTHER" id="PTHR21666">
    <property type="entry name" value="PEPTIDASE-RELATED"/>
    <property type="match status" value="1"/>
</dbReference>
<dbReference type="PANTHER" id="PTHR21666:SF270">
    <property type="entry name" value="MUREIN HYDROLASE ACTIVATOR ENVC"/>
    <property type="match status" value="1"/>
</dbReference>
<dbReference type="InterPro" id="IPR057309">
    <property type="entry name" value="PcsB_CC"/>
</dbReference>
<dbReference type="Proteomes" id="UP000676917">
    <property type="component" value="Unassembled WGS sequence"/>
</dbReference>
<dbReference type="Gene3D" id="2.70.70.10">
    <property type="entry name" value="Glucose Permease (Domain IIA)"/>
    <property type="match status" value="1"/>
</dbReference>
<keyword evidence="7" id="KW-1185">Reference proteome</keyword>
<comment type="caution">
    <text evidence="6">The sequence shown here is derived from an EMBL/GenBank/DDBJ whole genome shotgun (WGS) entry which is preliminary data.</text>
</comment>
<sequence length="444" mass="49107">MLIGLIILGSVPVNGIHVSAKTKEEYEQELKDLEKEQLQLKEQNKDIQSSKSETEGKIEENLDKQASVQSQIDSLDEKLAETKASIQSKQGEIDTTNNEINDLKAKINALKKEIEQLKEEIEILLDRIEDREALLAERLRAIQKSGGPMVYLQVLLGSTSFSDFITRTAAVNIMMDQDKTIIDSLVRDKKEVETKKQTVEGNKKKVEENKDQVEKKKIALEGQKQELLALQGQLDNQMAERQTLLAKLEKEHQHLEEYMFTLEDEQAMLRAQQQAVAKAKEVAKQKLDQLSNSSGNNGNAGGTSSTGFIWPAAGYRASNYGWRVDPINNSKSFHLGVDISGPVGTPIYAATNGVAVRGNLSSTYGNHILIVTTINGVDYTTLYAHMSGFAVADGTVVKQGQLIGYMGATGRVTGPHLHFEVHKGGWNGFYPPNSNVVNPLDYLP</sequence>
<dbReference type="SUPFAM" id="SSF51261">
    <property type="entry name" value="Duplicated hybrid motif"/>
    <property type="match status" value="1"/>
</dbReference>
<gene>
    <name evidence="6" type="ORF">J43TS3_10290</name>
</gene>
<dbReference type="Pfam" id="PF24568">
    <property type="entry name" value="CC_PcsB"/>
    <property type="match status" value="1"/>
</dbReference>
<dbReference type="GO" id="GO:0004222">
    <property type="term" value="F:metalloendopeptidase activity"/>
    <property type="evidence" value="ECO:0007669"/>
    <property type="project" value="TreeGrafter"/>
</dbReference>
<dbReference type="Pfam" id="PF01551">
    <property type="entry name" value="Peptidase_M23"/>
    <property type="match status" value="1"/>
</dbReference>
<feature type="coiled-coil region" evidence="2">
    <location>
        <begin position="182"/>
        <end position="289"/>
    </location>
</feature>
<dbReference type="InterPro" id="IPR016047">
    <property type="entry name" value="M23ase_b-sheet_dom"/>
</dbReference>
<dbReference type="Gene3D" id="6.10.250.3150">
    <property type="match status" value="1"/>
</dbReference>
<feature type="region of interest" description="Disordered" evidence="3">
    <location>
        <begin position="41"/>
        <end position="63"/>
    </location>
</feature>
<evidence type="ECO:0000256" key="2">
    <source>
        <dbReference type="SAM" id="Coils"/>
    </source>
</evidence>
<evidence type="ECO:0000259" key="4">
    <source>
        <dbReference type="Pfam" id="PF01551"/>
    </source>
</evidence>
<proteinExistence type="predicted"/>
<accession>A0A919X988</accession>
<dbReference type="InterPro" id="IPR011055">
    <property type="entry name" value="Dup_hybrid_motif"/>
</dbReference>
<name>A0A919X988_9BACI</name>
<evidence type="ECO:0000256" key="1">
    <source>
        <dbReference type="ARBA" id="ARBA00022729"/>
    </source>
</evidence>
<feature type="domain" description="Peptidoglycan hydrolase PcsB coiled-coil" evidence="5">
    <location>
        <begin position="121"/>
        <end position="195"/>
    </location>
</feature>
<dbReference type="InterPro" id="IPR050570">
    <property type="entry name" value="Cell_wall_metabolism_enzyme"/>
</dbReference>
<protein>
    <submittedName>
        <fullName evidence="6">Peptidase M24</fullName>
    </submittedName>
</protein>
<feature type="domain" description="M23ase beta-sheet core" evidence="4">
    <location>
        <begin position="333"/>
        <end position="425"/>
    </location>
</feature>
<reference evidence="6" key="1">
    <citation type="submission" date="2021-03" db="EMBL/GenBank/DDBJ databases">
        <title>Antimicrobial resistance genes in bacteria isolated from Japanese honey, and their potential for conferring macrolide and lincosamide resistance in the American foulbrood pathogen Paenibacillus larvae.</title>
        <authorList>
            <person name="Okamoto M."/>
            <person name="Kumagai M."/>
            <person name="Kanamori H."/>
            <person name="Takamatsu D."/>
        </authorList>
    </citation>
    <scope>NUCLEOTIDE SEQUENCE</scope>
    <source>
        <strain evidence="6">J43TS3</strain>
    </source>
</reference>
<dbReference type="EMBL" id="BORP01000001">
    <property type="protein sequence ID" value="GIO26418.1"/>
    <property type="molecule type" value="Genomic_DNA"/>
</dbReference>
<organism evidence="6 7">
    <name type="scientific">Ornithinibacillus bavariensis</name>
    <dbReference type="NCBI Taxonomy" id="545502"/>
    <lineage>
        <taxon>Bacteria</taxon>
        <taxon>Bacillati</taxon>
        <taxon>Bacillota</taxon>
        <taxon>Bacilli</taxon>
        <taxon>Bacillales</taxon>
        <taxon>Bacillaceae</taxon>
        <taxon>Ornithinibacillus</taxon>
    </lineage>
</organism>
<evidence type="ECO:0000256" key="3">
    <source>
        <dbReference type="SAM" id="MobiDB-lite"/>
    </source>
</evidence>
<keyword evidence="2" id="KW-0175">Coiled coil</keyword>
<evidence type="ECO:0000313" key="7">
    <source>
        <dbReference type="Proteomes" id="UP000676917"/>
    </source>
</evidence>
<dbReference type="CDD" id="cd12797">
    <property type="entry name" value="M23_peptidase"/>
    <property type="match status" value="1"/>
</dbReference>